<reference evidence="2 3" key="1">
    <citation type="submission" date="2016-08" db="EMBL/GenBank/DDBJ databases">
        <authorList>
            <person name="Seilhamer J.J."/>
        </authorList>
    </citation>
    <scope>NUCLEOTIDE SEQUENCE [LARGE SCALE GENOMIC DNA]</scope>
    <source>
        <strain evidence="2 3">CFBP7245</strain>
    </source>
</reference>
<dbReference type="Proteomes" id="UP000238908">
    <property type="component" value="Unassembled WGS sequence"/>
</dbReference>
<dbReference type="AlphaFoldDB" id="A0A2S7C551"/>
<evidence type="ECO:0000256" key="1">
    <source>
        <dbReference type="SAM" id="MobiDB-lite"/>
    </source>
</evidence>
<proteinExistence type="predicted"/>
<evidence type="ECO:0000313" key="3">
    <source>
        <dbReference type="Proteomes" id="UP000238908"/>
    </source>
</evidence>
<feature type="region of interest" description="Disordered" evidence="1">
    <location>
        <begin position="105"/>
        <end position="127"/>
    </location>
</feature>
<dbReference type="EMBL" id="MDEE01000009">
    <property type="protein sequence ID" value="PPU56683.1"/>
    <property type="molecule type" value="Genomic_DNA"/>
</dbReference>
<protein>
    <submittedName>
        <fullName evidence="2">Uncharacterized protein</fullName>
    </submittedName>
</protein>
<accession>A0A2S7C551</accession>
<evidence type="ECO:0000313" key="2">
    <source>
        <dbReference type="EMBL" id="PPU56683.1"/>
    </source>
</evidence>
<gene>
    <name evidence="2" type="ORF">XdyCFBP7245_08325</name>
</gene>
<name>A0A2S7C551_9XANT</name>
<comment type="caution">
    <text evidence="2">The sequence shown here is derived from an EMBL/GenBank/DDBJ whole genome shotgun (WGS) entry which is preliminary data.</text>
</comment>
<organism evidence="2 3">
    <name type="scientific">Xanthomonas dyei</name>
    <dbReference type="NCBI Taxonomy" id="743699"/>
    <lineage>
        <taxon>Bacteria</taxon>
        <taxon>Pseudomonadati</taxon>
        <taxon>Pseudomonadota</taxon>
        <taxon>Gammaproteobacteria</taxon>
        <taxon>Lysobacterales</taxon>
        <taxon>Lysobacteraceae</taxon>
        <taxon>Xanthomonas</taxon>
    </lineage>
</organism>
<sequence>MYLTRCSRKAIDQLRSDNTVCITFDRIERTLVETHVEQAGEHKDSLFVLDNIEHVFFKKRVGFSSSIGELETADPLPAISTGQQAAKRGHGILRLRRLCKHDGCTDRRQGDSQYPVENGFHPSLKMR</sequence>